<dbReference type="RefSeq" id="WP_188388226.1">
    <property type="nucleotide sequence ID" value="NZ_BMFK01000001.1"/>
</dbReference>
<dbReference type="InterPro" id="IPR007138">
    <property type="entry name" value="ABM_dom"/>
</dbReference>
<proteinExistence type="predicted"/>
<evidence type="ECO:0000313" key="2">
    <source>
        <dbReference type="EMBL" id="GGE70084.1"/>
    </source>
</evidence>
<evidence type="ECO:0000313" key="3">
    <source>
        <dbReference type="Proteomes" id="UP000605259"/>
    </source>
</evidence>
<dbReference type="Pfam" id="PF03992">
    <property type="entry name" value="ABM"/>
    <property type="match status" value="1"/>
</dbReference>
<protein>
    <recommendedName>
        <fullName evidence="1">ABM domain-containing protein</fullName>
    </recommendedName>
</protein>
<evidence type="ECO:0000259" key="1">
    <source>
        <dbReference type="PROSITE" id="PS51725"/>
    </source>
</evidence>
<dbReference type="Proteomes" id="UP000605259">
    <property type="component" value="Unassembled WGS sequence"/>
</dbReference>
<reference evidence="2" key="2">
    <citation type="submission" date="2020-09" db="EMBL/GenBank/DDBJ databases">
        <authorList>
            <person name="Sun Q."/>
            <person name="Zhou Y."/>
        </authorList>
    </citation>
    <scope>NUCLEOTIDE SEQUENCE</scope>
    <source>
        <strain evidence="2">CGMCC 1.12698</strain>
    </source>
</reference>
<comment type="caution">
    <text evidence="2">The sequence shown here is derived from an EMBL/GenBank/DDBJ whole genome shotgun (WGS) entry which is preliminary data.</text>
</comment>
<dbReference type="AlphaFoldDB" id="A0A917ATZ3"/>
<accession>A0A917ATZ3</accession>
<dbReference type="PANTHER" id="PTHR34474:SF4">
    <property type="entry name" value="HEME OXYGENASE (STAPHYLOBILIN-PRODUCING) 1"/>
    <property type="match status" value="1"/>
</dbReference>
<dbReference type="InterPro" id="IPR050404">
    <property type="entry name" value="Heme-degrading_MO"/>
</dbReference>
<feature type="domain" description="ABM" evidence="1">
    <location>
        <begin position="2"/>
        <end position="96"/>
    </location>
</feature>
<dbReference type="PANTHER" id="PTHR34474">
    <property type="entry name" value="SIGNAL TRANSDUCTION PROTEIN TRAP"/>
    <property type="match status" value="1"/>
</dbReference>
<dbReference type="SUPFAM" id="SSF54909">
    <property type="entry name" value="Dimeric alpha+beta barrel"/>
    <property type="match status" value="1"/>
</dbReference>
<keyword evidence="3" id="KW-1185">Reference proteome</keyword>
<dbReference type="PROSITE" id="PS51725">
    <property type="entry name" value="ABM"/>
    <property type="match status" value="1"/>
</dbReference>
<dbReference type="Gene3D" id="3.30.70.100">
    <property type="match status" value="1"/>
</dbReference>
<organism evidence="2 3">
    <name type="scientific">Priestia taiwanensis</name>
    <dbReference type="NCBI Taxonomy" id="1347902"/>
    <lineage>
        <taxon>Bacteria</taxon>
        <taxon>Bacillati</taxon>
        <taxon>Bacillota</taxon>
        <taxon>Bacilli</taxon>
        <taxon>Bacillales</taxon>
        <taxon>Bacillaceae</taxon>
        <taxon>Priestia</taxon>
    </lineage>
</organism>
<gene>
    <name evidence="2" type="ORF">GCM10007140_20080</name>
</gene>
<reference evidence="2" key="1">
    <citation type="journal article" date="2014" name="Int. J. Syst. Evol. Microbiol.">
        <title>Complete genome sequence of Corynebacterium casei LMG S-19264T (=DSM 44701T), isolated from a smear-ripened cheese.</title>
        <authorList>
            <consortium name="US DOE Joint Genome Institute (JGI-PGF)"/>
            <person name="Walter F."/>
            <person name="Albersmeier A."/>
            <person name="Kalinowski J."/>
            <person name="Ruckert C."/>
        </authorList>
    </citation>
    <scope>NUCLEOTIDE SEQUENCE</scope>
    <source>
        <strain evidence="2">CGMCC 1.12698</strain>
    </source>
</reference>
<dbReference type="EMBL" id="BMFK01000001">
    <property type="protein sequence ID" value="GGE70084.1"/>
    <property type="molecule type" value="Genomic_DNA"/>
</dbReference>
<sequence>MYIVTNTIRVKTGFGDELIARFKETKAIQEFEGFVRLELWRTEGVTEFEELKVCTTWDKKESFEAWFKSESFKKAHSGKKGKSGNVIGSDIHKYEVVVEHAAAVPVE</sequence>
<dbReference type="InterPro" id="IPR011008">
    <property type="entry name" value="Dimeric_a/b-barrel"/>
</dbReference>
<name>A0A917ATZ3_9BACI</name>